<dbReference type="Gene3D" id="3.40.50.620">
    <property type="entry name" value="HUPs"/>
    <property type="match status" value="1"/>
</dbReference>
<accession>A0ABY7QFE2</accession>
<dbReference type="Pfam" id="PF00582">
    <property type="entry name" value="Usp"/>
    <property type="match status" value="1"/>
</dbReference>
<keyword evidence="5" id="KW-1185">Reference proteome</keyword>
<proteinExistence type="inferred from homology"/>
<dbReference type="Proteomes" id="UP001212821">
    <property type="component" value="Chromosome"/>
</dbReference>
<evidence type="ECO:0000256" key="1">
    <source>
        <dbReference type="ARBA" id="ARBA00008791"/>
    </source>
</evidence>
<dbReference type="InterPro" id="IPR006016">
    <property type="entry name" value="UspA"/>
</dbReference>
<evidence type="ECO:0000313" key="5">
    <source>
        <dbReference type="Proteomes" id="UP001212821"/>
    </source>
</evidence>
<comment type="similarity">
    <text evidence="1">Belongs to the universal stress protein A family.</text>
</comment>
<sequence length="182" mass="19493">MRFRDSCGHELPGHRPGSRRRLHDRRQHDPRHDPRRRWGSPRPKAGGGSEQSRRALRWAVHQAELTGSRVEAVIAWEPPFSGTGSGVSVGDPQALRDIACKVLTESIDKAVGPKPPVTITARAEEGTPAQVLLKAAGDESVTLLVVGSRGLGGFTGALLGSVGRHCAQHAPCPVVIVRGRHA</sequence>
<name>A0ABY7QFE2_9ACTN</name>
<protein>
    <submittedName>
        <fullName evidence="4">Universal stress protein</fullName>
    </submittedName>
</protein>
<dbReference type="PANTHER" id="PTHR31964:SF113">
    <property type="entry name" value="USPA DOMAIN-CONTAINING PROTEIN"/>
    <property type="match status" value="1"/>
</dbReference>
<organism evidence="4 5">
    <name type="scientific">Kitasatospora cathayae</name>
    <dbReference type="NCBI Taxonomy" id="3004092"/>
    <lineage>
        <taxon>Bacteria</taxon>
        <taxon>Bacillati</taxon>
        <taxon>Actinomycetota</taxon>
        <taxon>Actinomycetes</taxon>
        <taxon>Kitasatosporales</taxon>
        <taxon>Streptomycetaceae</taxon>
        <taxon>Kitasatospora</taxon>
    </lineage>
</organism>
<feature type="region of interest" description="Disordered" evidence="2">
    <location>
        <begin position="1"/>
        <end position="54"/>
    </location>
</feature>
<reference evidence="5" key="1">
    <citation type="submission" date="2022-12" db="EMBL/GenBank/DDBJ databases">
        <authorList>
            <person name="Mo P."/>
        </authorList>
    </citation>
    <scope>NUCLEOTIDE SEQUENCE [LARGE SCALE GENOMIC DNA]</scope>
    <source>
        <strain evidence="5">HUAS 3-15</strain>
    </source>
</reference>
<feature type="compositionally biased region" description="Basic residues" evidence="2">
    <location>
        <begin position="16"/>
        <end position="25"/>
    </location>
</feature>
<gene>
    <name evidence="4" type="ORF">O1G21_01380</name>
</gene>
<evidence type="ECO:0000259" key="3">
    <source>
        <dbReference type="Pfam" id="PF00582"/>
    </source>
</evidence>
<feature type="compositionally biased region" description="Basic and acidic residues" evidence="2">
    <location>
        <begin position="1"/>
        <end position="13"/>
    </location>
</feature>
<evidence type="ECO:0000313" key="4">
    <source>
        <dbReference type="EMBL" id="WBP91430.1"/>
    </source>
</evidence>
<feature type="domain" description="UspA" evidence="3">
    <location>
        <begin position="48"/>
        <end position="178"/>
    </location>
</feature>
<dbReference type="InterPro" id="IPR006015">
    <property type="entry name" value="Universal_stress_UspA"/>
</dbReference>
<dbReference type="PANTHER" id="PTHR31964">
    <property type="entry name" value="ADENINE NUCLEOTIDE ALPHA HYDROLASES-LIKE SUPERFAMILY PROTEIN"/>
    <property type="match status" value="1"/>
</dbReference>
<dbReference type="CDD" id="cd23659">
    <property type="entry name" value="USP_At3g01520-like"/>
    <property type="match status" value="1"/>
</dbReference>
<dbReference type="EMBL" id="CP115450">
    <property type="protein sequence ID" value="WBP91430.1"/>
    <property type="molecule type" value="Genomic_DNA"/>
</dbReference>
<dbReference type="InterPro" id="IPR014729">
    <property type="entry name" value="Rossmann-like_a/b/a_fold"/>
</dbReference>
<dbReference type="SUPFAM" id="SSF52402">
    <property type="entry name" value="Adenine nucleotide alpha hydrolases-like"/>
    <property type="match status" value="1"/>
</dbReference>
<dbReference type="PRINTS" id="PR01438">
    <property type="entry name" value="UNVRSLSTRESS"/>
</dbReference>
<evidence type="ECO:0000256" key="2">
    <source>
        <dbReference type="SAM" id="MobiDB-lite"/>
    </source>
</evidence>